<dbReference type="GO" id="GO:0008061">
    <property type="term" value="F:chitin binding"/>
    <property type="evidence" value="ECO:0007669"/>
    <property type="project" value="InterPro"/>
</dbReference>
<feature type="domain" description="NACHT" evidence="1">
    <location>
        <begin position="277"/>
        <end position="399"/>
    </location>
</feature>
<organism evidence="3 4">
    <name type="scientific">Petrolisthes manimaculis</name>
    <dbReference type="NCBI Taxonomy" id="1843537"/>
    <lineage>
        <taxon>Eukaryota</taxon>
        <taxon>Metazoa</taxon>
        <taxon>Ecdysozoa</taxon>
        <taxon>Arthropoda</taxon>
        <taxon>Crustacea</taxon>
        <taxon>Multicrustacea</taxon>
        <taxon>Malacostraca</taxon>
        <taxon>Eumalacostraca</taxon>
        <taxon>Eucarida</taxon>
        <taxon>Decapoda</taxon>
        <taxon>Pleocyemata</taxon>
        <taxon>Anomura</taxon>
        <taxon>Galatheoidea</taxon>
        <taxon>Porcellanidae</taxon>
        <taxon>Petrolisthes</taxon>
    </lineage>
</organism>
<proteinExistence type="predicted"/>
<comment type="caution">
    <text evidence="3">The sequence shown here is derived from an EMBL/GenBank/DDBJ whole genome shotgun (WGS) entry which is preliminary data.</text>
</comment>
<dbReference type="Pfam" id="PF05729">
    <property type="entry name" value="NACHT"/>
    <property type="match status" value="1"/>
</dbReference>
<protein>
    <recommendedName>
        <fullName evidence="5">NACHT domain-containing protein</fullName>
    </recommendedName>
</protein>
<sequence length="1086" mass="123192">MATWVGCKERAYVHKIDEAMKTTVTNTLYELLMWAMPDKLLEESIFDYIKRLDKNSSANYHRANASLQKFTKEQRETMLNDHTLREADITLLFKLFKLFAHDVAAFNNYKWTCGGAHLESLITSIKNMRNDIAHGSCTINYTVFNSMANKLRVLLTEALKAAKEKYGRSDVELQNKTKEMEVGLYEVFQQVLGKEELLSYCHQDIKNILITEANNDLQTVSVFINPLHFLLESDVKVFVQQLFTKMLFRKKDQKGRDIILDSSQIVNVFKHDTDRPQLLLTEGEGGSGKSTLLTMITHEWLEGGHGQMKGLDKYHLILRVQCRDRHLDSLDDLLRNALPIVYCKNRNLMLPIMKGCNILFLIDGQDEANPHSWKVVQDILNTFKDASSSTILLTSRPEAIPNFRSTIPTEYQVTDIKLLGIDIKDRKNFVTNYIILFQDLPGKTVDLNKLQQTIESICGRDHFNVPLNLVFLAWQCIHDPYSVSETESQTQLYFWAYKLIVQKLKERLLNKKPELAIMDKMELTRRVKECMEALCQCMLHAVINKHVVFIEHELRHVITTCDRTGIPCQEVLSAFLTIKVIKAPLGEDHQYTTPHKGLQDYLAAVYVDSKLKQQPHSTIKEVIKGELGPIPMEVKDFTYILLHLFGLLKHHLQPAPTWLHEEVVQLLHEAEIDSWGKVVEAAEYNTVVITAIVRLIPRGEVMLVKDHVEGHSVLLSHLMPTEVKVKIPGPVPDLTPLMGALTYHNVTSVNVLRNMWNPQPTTTQDPFLQTLMSRDGLEIFSGQWHKSMTRLPSTIEYLGISVSEDEQVQTLMPALHSLTHLPYLDLLVRLTVTPAAITTNLPDTVTRVNLYLVGLTEDKIAWACQLVAKLNPKSKGYNVLEFYEASLSKEGWKLLLEELIQSRVRVEDLIVPRDPTTDDPELETLTEEGLGSRLFRGWEAQLQEDEDEEEDENRRNQCWVPAPATTLLPQPSSLEGFMASDIIPCDTAGFIFNPIESICVDPSETLPVKPETFKEGSINIPDAIDCNAFYVCAGTTVIGQTICCPPNQVFNPDSVVCENSTAGLSCGSENPCISKLIPVDYTPKCG</sequence>
<dbReference type="SUPFAM" id="SSF57625">
    <property type="entry name" value="Invertebrate chitin-binding proteins"/>
    <property type="match status" value="1"/>
</dbReference>
<dbReference type="Proteomes" id="UP001292094">
    <property type="component" value="Unassembled WGS sequence"/>
</dbReference>
<reference evidence="3" key="1">
    <citation type="submission" date="2023-11" db="EMBL/GenBank/DDBJ databases">
        <title>Genome assemblies of two species of porcelain crab, Petrolisthes cinctipes and Petrolisthes manimaculis (Anomura: Porcellanidae).</title>
        <authorList>
            <person name="Angst P."/>
        </authorList>
    </citation>
    <scope>NUCLEOTIDE SEQUENCE</scope>
    <source>
        <strain evidence="3">PB745_02</strain>
        <tissue evidence="3">Gill</tissue>
    </source>
</reference>
<evidence type="ECO:0000313" key="4">
    <source>
        <dbReference type="Proteomes" id="UP001292094"/>
    </source>
</evidence>
<dbReference type="InterPro" id="IPR002557">
    <property type="entry name" value="Chitin-bd_dom"/>
</dbReference>
<dbReference type="PROSITE" id="PS50837">
    <property type="entry name" value="NACHT"/>
    <property type="match status" value="1"/>
</dbReference>
<dbReference type="InterPro" id="IPR036508">
    <property type="entry name" value="Chitin-bd_dom_sf"/>
</dbReference>
<name>A0AAE1QH45_9EUCA</name>
<dbReference type="PROSITE" id="PS50940">
    <property type="entry name" value="CHIT_BIND_II"/>
    <property type="match status" value="1"/>
</dbReference>
<gene>
    <name evidence="3" type="ORF">Pmani_004181</name>
</gene>
<evidence type="ECO:0000313" key="3">
    <source>
        <dbReference type="EMBL" id="KAK4325222.1"/>
    </source>
</evidence>
<dbReference type="AlphaFoldDB" id="A0AAE1QH45"/>
<dbReference type="PANTHER" id="PTHR46312:SF2">
    <property type="entry name" value="NUCLEOTIDE-BINDING OLIGOMERIZATION DOMAIN-CONTAINING PROTEIN 2-LIKE"/>
    <property type="match status" value="1"/>
</dbReference>
<dbReference type="InterPro" id="IPR027417">
    <property type="entry name" value="P-loop_NTPase"/>
</dbReference>
<dbReference type="Gene3D" id="2.170.140.10">
    <property type="entry name" value="Chitin binding domain"/>
    <property type="match status" value="1"/>
</dbReference>
<dbReference type="GO" id="GO:0005576">
    <property type="term" value="C:extracellular region"/>
    <property type="evidence" value="ECO:0007669"/>
    <property type="project" value="InterPro"/>
</dbReference>
<dbReference type="EMBL" id="JAWZYT010000293">
    <property type="protein sequence ID" value="KAK4325222.1"/>
    <property type="molecule type" value="Genomic_DNA"/>
</dbReference>
<feature type="domain" description="Chitin-binding type-2" evidence="2">
    <location>
        <begin position="996"/>
        <end position="1068"/>
    </location>
</feature>
<evidence type="ECO:0000259" key="1">
    <source>
        <dbReference type="PROSITE" id="PS50837"/>
    </source>
</evidence>
<dbReference type="Gene3D" id="3.40.50.300">
    <property type="entry name" value="P-loop containing nucleotide triphosphate hydrolases"/>
    <property type="match status" value="1"/>
</dbReference>
<dbReference type="PANTHER" id="PTHR46312">
    <property type="entry name" value="NACHT DOMAIN-CONTAINING PROTEIN"/>
    <property type="match status" value="1"/>
</dbReference>
<dbReference type="InterPro" id="IPR007111">
    <property type="entry name" value="NACHT_NTPase"/>
</dbReference>
<keyword evidence="4" id="KW-1185">Reference proteome</keyword>
<evidence type="ECO:0008006" key="5">
    <source>
        <dbReference type="Google" id="ProtNLM"/>
    </source>
</evidence>
<evidence type="ECO:0000259" key="2">
    <source>
        <dbReference type="PROSITE" id="PS50940"/>
    </source>
</evidence>
<dbReference type="SUPFAM" id="SSF52540">
    <property type="entry name" value="P-loop containing nucleoside triphosphate hydrolases"/>
    <property type="match status" value="1"/>
</dbReference>
<accession>A0AAE1QH45</accession>